<proteinExistence type="predicted"/>
<organism evidence="1 2">
    <name type="scientific">Sphingobium chlorophenolicum</name>
    <dbReference type="NCBI Taxonomy" id="46429"/>
    <lineage>
        <taxon>Bacteria</taxon>
        <taxon>Pseudomonadati</taxon>
        <taxon>Pseudomonadota</taxon>
        <taxon>Alphaproteobacteria</taxon>
        <taxon>Sphingomonadales</taxon>
        <taxon>Sphingomonadaceae</taxon>
        <taxon>Sphingobium</taxon>
    </lineage>
</organism>
<evidence type="ECO:0000313" key="1">
    <source>
        <dbReference type="EMBL" id="KEQ51796.1"/>
    </source>
</evidence>
<dbReference type="OrthoDB" id="7847955at2"/>
<dbReference type="EMBL" id="JFHR01000063">
    <property type="protein sequence ID" value="KEQ51796.1"/>
    <property type="molecule type" value="Genomic_DNA"/>
</dbReference>
<sequence>MAFSFEKAFSTFRELWEGVAIFVDARDARGFAHAIEDVLHDGSARLEAGQAAQVRARRYAPAAMASRMAAQYAAIQRRVAA</sequence>
<evidence type="ECO:0000313" key="2">
    <source>
        <dbReference type="Proteomes" id="UP000028411"/>
    </source>
</evidence>
<dbReference type="GO" id="GO:0016740">
    <property type="term" value="F:transferase activity"/>
    <property type="evidence" value="ECO:0007669"/>
    <property type="project" value="UniProtKB-KW"/>
</dbReference>
<dbReference type="PATRIC" id="fig|46429.4.peg.3922"/>
<reference evidence="1 2" key="1">
    <citation type="submission" date="2014-02" db="EMBL/GenBank/DDBJ databases">
        <title>Whole genome sequence of Sphingobium chlorophenolicum NBRC 16172.</title>
        <authorList>
            <person name="Gan H.M."/>
            <person name="Gan H.Y."/>
            <person name="Chew T.H."/>
            <person name="Savka M.A."/>
        </authorList>
    </citation>
    <scope>NUCLEOTIDE SEQUENCE [LARGE SCALE GENOMIC DNA]</scope>
    <source>
        <strain evidence="1 2">NBRC 16172</strain>
    </source>
</reference>
<gene>
    <name evidence="1" type="ORF">BV95_03932</name>
</gene>
<keyword evidence="1" id="KW-0808">Transferase</keyword>
<dbReference type="RefSeq" id="WP_037456044.1">
    <property type="nucleotide sequence ID" value="NZ_JFHR01000063.1"/>
</dbReference>
<accession>A0A081R9C3</accession>
<dbReference type="eggNOG" id="COG0438">
    <property type="taxonomic scope" value="Bacteria"/>
</dbReference>
<dbReference type="Gene3D" id="3.40.50.2000">
    <property type="entry name" value="Glycogen Phosphorylase B"/>
    <property type="match status" value="2"/>
</dbReference>
<dbReference type="Proteomes" id="UP000028411">
    <property type="component" value="Unassembled WGS sequence"/>
</dbReference>
<dbReference type="SUPFAM" id="SSF53756">
    <property type="entry name" value="UDP-Glycosyltransferase/glycogen phosphorylase"/>
    <property type="match status" value="1"/>
</dbReference>
<protein>
    <submittedName>
        <fullName evidence="1">Putative glycosyltransferase</fullName>
    </submittedName>
</protein>
<dbReference type="AlphaFoldDB" id="A0A081R9C3"/>
<name>A0A081R9C3_SPHCR</name>
<comment type="caution">
    <text evidence="1">The sequence shown here is derived from an EMBL/GenBank/DDBJ whole genome shotgun (WGS) entry which is preliminary data.</text>
</comment>